<feature type="compositionally biased region" description="Polar residues" evidence="16">
    <location>
        <begin position="12"/>
        <end position="28"/>
    </location>
</feature>
<dbReference type="GO" id="GO:0005524">
    <property type="term" value="F:ATP binding"/>
    <property type="evidence" value="ECO:0007669"/>
    <property type="project" value="UniProtKB-KW"/>
</dbReference>
<dbReference type="OrthoDB" id="10257085at2759"/>
<evidence type="ECO:0000259" key="18">
    <source>
        <dbReference type="Pfam" id="PF14681"/>
    </source>
</evidence>
<comment type="subcellular location">
    <subcellularLocation>
        <location evidence="2">Cytoplasm</location>
    </subcellularLocation>
    <subcellularLocation>
        <location evidence="1">Nucleus</location>
    </subcellularLocation>
</comment>
<dbReference type="AlphaFoldDB" id="A0A0L0FXH3"/>
<feature type="domain" description="Phosphoribosyltransferase" evidence="18">
    <location>
        <begin position="285"/>
        <end position="488"/>
    </location>
</feature>
<keyword evidence="12" id="KW-0539">Nucleus</keyword>
<evidence type="ECO:0000256" key="4">
    <source>
        <dbReference type="ARBA" id="ARBA00005408"/>
    </source>
</evidence>
<evidence type="ECO:0000259" key="17">
    <source>
        <dbReference type="Pfam" id="PF00485"/>
    </source>
</evidence>
<dbReference type="NCBIfam" id="TIGR00235">
    <property type="entry name" value="udk"/>
    <property type="match status" value="1"/>
</dbReference>
<protein>
    <recommendedName>
        <fullName evidence="15">Uridine kinase</fullName>
        <ecNumber evidence="15">2.7.1.48</ecNumber>
    </recommendedName>
</protein>
<dbReference type="EC" id="2.7.1.48" evidence="15"/>
<evidence type="ECO:0000256" key="11">
    <source>
        <dbReference type="ARBA" id="ARBA00022843"/>
    </source>
</evidence>
<evidence type="ECO:0000256" key="5">
    <source>
        <dbReference type="ARBA" id="ARBA00022490"/>
    </source>
</evidence>
<dbReference type="SUPFAM" id="SSF53271">
    <property type="entry name" value="PRTase-like"/>
    <property type="match status" value="1"/>
</dbReference>
<evidence type="ECO:0000256" key="6">
    <source>
        <dbReference type="ARBA" id="ARBA00022553"/>
    </source>
</evidence>
<evidence type="ECO:0000256" key="7">
    <source>
        <dbReference type="ARBA" id="ARBA00022679"/>
    </source>
</evidence>
<name>A0A0L0FXH3_9EUKA</name>
<comment type="catalytic activity">
    <reaction evidence="15">
        <text>cytidine + ATP = CMP + ADP + H(+)</text>
        <dbReference type="Rhea" id="RHEA:24674"/>
        <dbReference type="ChEBI" id="CHEBI:15378"/>
        <dbReference type="ChEBI" id="CHEBI:17562"/>
        <dbReference type="ChEBI" id="CHEBI:30616"/>
        <dbReference type="ChEBI" id="CHEBI:60377"/>
        <dbReference type="ChEBI" id="CHEBI:456216"/>
        <dbReference type="EC" id="2.7.1.48"/>
    </reaction>
</comment>
<comment type="similarity">
    <text evidence="4 15">Belongs to the uridine kinase family.</text>
</comment>
<dbReference type="GO" id="GO:0005737">
    <property type="term" value="C:cytoplasm"/>
    <property type="evidence" value="ECO:0007669"/>
    <property type="project" value="UniProtKB-SubCell"/>
</dbReference>
<dbReference type="CDD" id="cd02023">
    <property type="entry name" value="UMPK"/>
    <property type="match status" value="1"/>
</dbReference>
<accession>A0A0L0FXH3</accession>
<comment type="pathway">
    <text evidence="3 15">Pyrimidine metabolism; UMP biosynthesis via salvage pathway; UMP from uridine: step 1/1.</text>
</comment>
<dbReference type="NCBIfam" id="NF004018">
    <property type="entry name" value="PRK05480.1"/>
    <property type="match status" value="1"/>
</dbReference>
<keyword evidence="7 15" id="KW-0808">Transferase</keyword>
<dbReference type="UniPathway" id="UPA00579">
    <property type="reaction ID" value="UER00640"/>
</dbReference>
<sequence>MSKPGEEAVFHTSDTTPTRHGSVMLTSTPQAQARRTIFTAGRPPWYDATGETSHPFVIGITGGSASGKTTVAQSIIEELGVRWVVLMSLDSFYKALTEEEKEQAGRNEYNFDHPNAFDYDCAVETLKKLREGKGVELPVYDFSTHSRLKETQKMYGANVILFEGIMAFHNPELRALMDMKIFVDTDSDIRLARRLRRDIAERGRDLVGVLEQYSKFVKPSFDEFIYPTMKYADVVVPRGADNLVALDLIVKHVKRQLTSRGHNFRDQLIGAHAGEKMPDSLHVLPSTRQIKGLHTMIRNRDCPRDELIFYSQRLMRLIMEYSWSFLPFKPKTVTTPRNIEFEGKALDAEVCAVSIVRAGVTMESTLREIAKEIPIGKILIQTDEQSGEPALHYYSLPQHIGKYHVILLDSTIATGAAALMAIRVLLDHDVKEEHIIFLSLIAATPGIHAVAYAFPKVKIITSEVDETVDENFFISPGIGNFGDLYFGTN</sequence>
<keyword evidence="10 15" id="KW-0067">ATP-binding</keyword>
<keyword evidence="8 15" id="KW-0547">Nucleotide-binding</keyword>
<dbReference type="InterPro" id="IPR029057">
    <property type="entry name" value="PRTase-like"/>
</dbReference>
<dbReference type="GO" id="GO:0043771">
    <property type="term" value="F:cytidine kinase activity"/>
    <property type="evidence" value="ECO:0007669"/>
    <property type="project" value="RHEA"/>
</dbReference>
<feature type="domain" description="Phosphoribulokinase/uridine kinase" evidence="17">
    <location>
        <begin position="57"/>
        <end position="244"/>
    </location>
</feature>
<dbReference type="RefSeq" id="XP_014155246.1">
    <property type="nucleotide sequence ID" value="XM_014299771.1"/>
</dbReference>
<dbReference type="EMBL" id="KQ242043">
    <property type="protein sequence ID" value="KNC81344.1"/>
    <property type="molecule type" value="Genomic_DNA"/>
</dbReference>
<dbReference type="PRINTS" id="PR00988">
    <property type="entry name" value="URIDINKINASE"/>
</dbReference>
<organism evidence="19 20">
    <name type="scientific">Sphaeroforma arctica JP610</name>
    <dbReference type="NCBI Taxonomy" id="667725"/>
    <lineage>
        <taxon>Eukaryota</taxon>
        <taxon>Ichthyosporea</taxon>
        <taxon>Ichthyophonida</taxon>
        <taxon>Sphaeroforma</taxon>
    </lineage>
</organism>
<keyword evidence="11" id="KW-0832">Ubl conjugation</keyword>
<dbReference type="FunFam" id="3.40.50.300:FF:000200">
    <property type="entry name" value="Uridine-cytidine kinase"/>
    <property type="match status" value="1"/>
</dbReference>
<dbReference type="InterPro" id="IPR000836">
    <property type="entry name" value="PRTase_dom"/>
</dbReference>
<evidence type="ECO:0000256" key="12">
    <source>
        <dbReference type="ARBA" id="ARBA00023242"/>
    </source>
</evidence>
<dbReference type="Gene3D" id="3.40.50.300">
    <property type="entry name" value="P-loop containing nucleotide triphosphate hydrolases"/>
    <property type="match status" value="1"/>
</dbReference>
<dbReference type="GO" id="GO:0044211">
    <property type="term" value="P:CTP salvage"/>
    <property type="evidence" value="ECO:0007669"/>
    <property type="project" value="UniProtKB-UniPathway"/>
</dbReference>
<dbReference type="GO" id="GO:0005634">
    <property type="term" value="C:nucleus"/>
    <property type="evidence" value="ECO:0007669"/>
    <property type="project" value="UniProtKB-SubCell"/>
</dbReference>
<dbReference type="GO" id="GO:0044206">
    <property type="term" value="P:UMP salvage"/>
    <property type="evidence" value="ECO:0007669"/>
    <property type="project" value="UniProtKB-UniPathway"/>
</dbReference>
<feature type="region of interest" description="Disordered" evidence="16">
    <location>
        <begin position="1"/>
        <end position="28"/>
    </location>
</feature>
<evidence type="ECO:0000256" key="10">
    <source>
        <dbReference type="ARBA" id="ARBA00022840"/>
    </source>
</evidence>
<evidence type="ECO:0000256" key="16">
    <source>
        <dbReference type="SAM" id="MobiDB-lite"/>
    </source>
</evidence>
<dbReference type="UniPathway" id="UPA00574">
    <property type="reaction ID" value="UER00637"/>
</dbReference>
<dbReference type="Pfam" id="PF00485">
    <property type="entry name" value="PRK"/>
    <property type="match status" value="1"/>
</dbReference>
<proteinExistence type="inferred from homology"/>
<keyword evidence="6" id="KW-0597">Phosphoprotein</keyword>
<dbReference type="STRING" id="667725.A0A0L0FXH3"/>
<gene>
    <name evidence="19" type="ORF">SARC_06330</name>
</gene>
<dbReference type="Pfam" id="PF14681">
    <property type="entry name" value="UPRTase"/>
    <property type="match status" value="1"/>
</dbReference>
<dbReference type="SUPFAM" id="SSF52540">
    <property type="entry name" value="P-loop containing nucleoside triphosphate hydrolases"/>
    <property type="match status" value="1"/>
</dbReference>
<comment type="subunit">
    <text evidence="14">Interacts with RNF19B.</text>
</comment>
<evidence type="ECO:0000256" key="1">
    <source>
        <dbReference type="ARBA" id="ARBA00004123"/>
    </source>
</evidence>
<evidence type="ECO:0000256" key="14">
    <source>
        <dbReference type="ARBA" id="ARBA00065923"/>
    </source>
</evidence>
<keyword evidence="9 15" id="KW-0418">Kinase</keyword>
<evidence type="ECO:0000256" key="9">
    <source>
        <dbReference type="ARBA" id="ARBA00022777"/>
    </source>
</evidence>
<dbReference type="Proteomes" id="UP000054560">
    <property type="component" value="Unassembled WGS sequence"/>
</dbReference>
<dbReference type="Gene3D" id="3.40.50.2020">
    <property type="match status" value="1"/>
</dbReference>
<dbReference type="InterPro" id="IPR006083">
    <property type="entry name" value="PRK/URK"/>
</dbReference>
<comment type="pathway">
    <text evidence="15">Pyrimidine metabolism; CTP biosynthesis via salvage pathway; CTP from cytidine: step 1/3.</text>
</comment>
<dbReference type="CDD" id="cd06223">
    <property type="entry name" value="PRTases_typeI"/>
    <property type="match status" value="1"/>
</dbReference>
<evidence type="ECO:0000256" key="2">
    <source>
        <dbReference type="ARBA" id="ARBA00004496"/>
    </source>
</evidence>
<dbReference type="InterPro" id="IPR027417">
    <property type="entry name" value="P-loop_NTPase"/>
</dbReference>
<keyword evidence="5" id="KW-0963">Cytoplasm</keyword>
<evidence type="ECO:0000313" key="20">
    <source>
        <dbReference type="Proteomes" id="UP000054560"/>
    </source>
</evidence>
<evidence type="ECO:0000256" key="15">
    <source>
        <dbReference type="RuleBase" id="RU003825"/>
    </source>
</evidence>
<keyword evidence="20" id="KW-1185">Reference proteome</keyword>
<dbReference type="FunFam" id="3.40.50.2020:FF:000010">
    <property type="entry name" value="Uridine-cytidine kinase"/>
    <property type="match status" value="1"/>
</dbReference>
<evidence type="ECO:0000256" key="3">
    <source>
        <dbReference type="ARBA" id="ARBA00004690"/>
    </source>
</evidence>
<evidence type="ECO:0000256" key="13">
    <source>
        <dbReference type="ARBA" id="ARBA00056790"/>
    </source>
</evidence>
<comment type="catalytic activity">
    <reaction evidence="15">
        <text>uridine + ATP = UMP + ADP + H(+)</text>
        <dbReference type="Rhea" id="RHEA:16825"/>
        <dbReference type="ChEBI" id="CHEBI:15378"/>
        <dbReference type="ChEBI" id="CHEBI:16704"/>
        <dbReference type="ChEBI" id="CHEBI:30616"/>
        <dbReference type="ChEBI" id="CHEBI:57865"/>
        <dbReference type="ChEBI" id="CHEBI:456216"/>
        <dbReference type="EC" id="2.7.1.48"/>
    </reaction>
</comment>
<evidence type="ECO:0000256" key="8">
    <source>
        <dbReference type="ARBA" id="ARBA00022741"/>
    </source>
</evidence>
<reference evidence="19 20" key="1">
    <citation type="submission" date="2011-02" db="EMBL/GenBank/DDBJ databases">
        <title>The Genome Sequence of Sphaeroforma arctica JP610.</title>
        <authorList>
            <consortium name="The Broad Institute Genome Sequencing Platform"/>
            <person name="Russ C."/>
            <person name="Cuomo C."/>
            <person name="Young S.K."/>
            <person name="Zeng Q."/>
            <person name="Gargeya S."/>
            <person name="Alvarado L."/>
            <person name="Berlin A."/>
            <person name="Chapman S.B."/>
            <person name="Chen Z."/>
            <person name="Freedman E."/>
            <person name="Gellesch M."/>
            <person name="Goldberg J."/>
            <person name="Griggs A."/>
            <person name="Gujja S."/>
            <person name="Heilman E."/>
            <person name="Heiman D."/>
            <person name="Howarth C."/>
            <person name="Mehta T."/>
            <person name="Neiman D."/>
            <person name="Pearson M."/>
            <person name="Roberts A."/>
            <person name="Saif S."/>
            <person name="Shea T."/>
            <person name="Shenoy N."/>
            <person name="Sisk P."/>
            <person name="Stolte C."/>
            <person name="Sykes S."/>
            <person name="White J."/>
            <person name="Yandava C."/>
            <person name="Burger G."/>
            <person name="Gray M.W."/>
            <person name="Holland P.W.H."/>
            <person name="King N."/>
            <person name="Lang F.B.F."/>
            <person name="Roger A.J."/>
            <person name="Ruiz-Trillo I."/>
            <person name="Haas B."/>
            <person name="Nusbaum C."/>
            <person name="Birren B."/>
        </authorList>
    </citation>
    <scope>NUCLEOTIDE SEQUENCE [LARGE SCALE GENOMIC DNA]</scope>
    <source>
        <strain evidence="19 20">JP610</strain>
    </source>
</reference>
<evidence type="ECO:0000313" key="19">
    <source>
        <dbReference type="EMBL" id="KNC81344.1"/>
    </source>
</evidence>
<dbReference type="GO" id="GO:0004849">
    <property type="term" value="F:uridine kinase activity"/>
    <property type="evidence" value="ECO:0007669"/>
    <property type="project" value="UniProtKB-EC"/>
</dbReference>
<comment type="function">
    <text evidence="13">May contribute to UTP accumulation needed for blast transformation and proliferation.</text>
</comment>
<dbReference type="PANTHER" id="PTHR10285">
    <property type="entry name" value="URIDINE KINASE"/>
    <property type="match status" value="1"/>
</dbReference>
<dbReference type="eggNOG" id="KOG4203">
    <property type="taxonomic scope" value="Eukaryota"/>
</dbReference>
<dbReference type="InterPro" id="IPR000764">
    <property type="entry name" value="Uridine_kinase-like"/>
</dbReference>
<dbReference type="GeneID" id="25906834"/>